<comment type="caution">
    <text evidence="2">The sequence shown here is derived from an EMBL/GenBank/DDBJ whole genome shotgun (WGS) entry which is preliminary data.</text>
</comment>
<keyword evidence="3" id="KW-1185">Reference proteome</keyword>
<keyword evidence="2" id="KW-0456">Lyase</keyword>
<organism evidence="2 3">
    <name type="scientific">[Mycobacterium] manitobense</name>
    <dbReference type="NCBI Taxonomy" id="190147"/>
    <lineage>
        <taxon>Bacteria</taxon>
        <taxon>Bacillati</taxon>
        <taxon>Actinomycetota</taxon>
        <taxon>Actinomycetes</taxon>
        <taxon>Mycobacteriales</taxon>
        <taxon>Mycobacteriaceae</taxon>
        <taxon>Mycolicibacterium</taxon>
    </lineage>
</organism>
<feature type="signal peptide" evidence="1">
    <location>
        <begin position="1"/>
        <end position="17"/>
    </location>
</feature>
<dbReference type="RefSeq" id="WP_264014024.1">
    <property type="nucleotide sequence ID" value="NZ_JACKSJ010000148.1"/>
</dbReference>
<evidence type="ECO:0000313" key="3">
    <source>
        <dbReference type="Proteomes" id="UP001140293"/>
    </source>
</evidence>
<reference evidence="2" key="1">
    <citation type="submission" date="2020-07" db="EMBL/GenBank/DDBJ databases">
        <authorList>
            <person name="Pettersson B.M.F."/>
            <person name="Behra P.R.K."/>
            <person name="Ramesh M."/>
            <person name="Das S."/>
            <person name="Dasgupta S."/>
            <person name="Kirsebom L.A."/>
        </authorList>
    </citation>
    <scope>NUCLEOTIDE SEQUENCE</scope>
    <source>
        <strain evidence="2">DSM 44615</strain>
    </source>
</reference>
<proteinExistence type="predicted"/>
<dbReference type="Pfam" id="PF14099">
    <property type="entry name" value="Polysacc_lyase"/>
    <property type="match status" value="1"/>
</dbReference>
<dbReference type="EMBL" id="JACKSJ010000148">
    <property type="protein sequence ID" value="MCV7171849.1"/>
    <property type="molecule type" value="Genomic_DNA"/>
</dbReference>
<evidence type="ECO:0000313" key="2">
    <source>
        <dbReference type="EMBL" id="MCV7171849.1"/>
    </source>
</evidence>
<dbReference type="InterPro" id="IPR025975">
    <property type="entry name" value="Polysacc_lyase"/>
</dbReference>
<protein>
    <submittedName>
        <fullName evidence="2">Heparin lyase I family protein</fullName>
    </submittedName>
</protein>
<feature type="chain" id="PRO_5040992572" evidence="1">
    <location>
        <begin position="18"/>
        <end position="274"/>
    </location>
</feature>
<reference evidence="2" key="2">
    <citation type="journal article" date="2022" name="BMC Genomics">
        <title>Comparative genome analysis of mycobacteria focusing on tRNA and non-coding RNA.</title>
        <authorList>
            <person name="Behra P.R.K."/>
            <person name="Pettersson B.M.F."/>
            <person name="Ramesh M."/>
            <person name="Das S."/>
            <person name="Dasgupta S."/>
            <person name="Kirsebom L.A."/>
        </authorList>
    </citation>
    <scope>NUCLEOTIDE SEQUENCE</scope>
    <source>
        <strain evidence="2">DSM 44615</strain>
    </source>
</reference>
<gene>
    <name evidence="2" type="ORF">H7I41_18200</name>
</gene>
<accession>A0A9X2YQ58</accession>
<dbReference type="GO" id="GO:0016829">
    <property type="term" value="F:lyase activity"/>
    <property type="evidence" value="ECO:0007669"/>
    <property type="project" value="UniProtKB-KW"/>
</dbReference>
<sequence>MRSAAIVSAVICFSWLAAGCAAPPAPASPLCATPRDAADACLVPAGSRVVFTGDYDTGDLSQWATLHVRDWNEPPGEYCEYSACVGDGGPGHPSAARFEVRDGDVPPFGGGERAEVRTDDGRTRGAAVAEGDERFYELSVKFDETFQNPRGGSDSWFVLMQWLPGDDSSPPLTLQVSKANTLELGGDGPSIPYRRPIGPVRPGVWTDYVLHAKFSADPAIGFVEVWQDGVLAVPRHSRPTLSDRPAYLKQGVYRDAGSSGTQIVWHDGLRVTAP</sequence>
<name>A0A9X2YQ58_9MYCO</name>
<dbReference type="AlphaFoldDB" id="A0A9X2YQ58"/>
<dbReference type="PROSITE" id="PS51257">
    <property type="entry name" value="PROKAR_LIPOPROTEIN"/>
    <property type="match status" value="1"/>
</dbReference>
<evidence type="ECO:0000256" key="1">
    <source>
        <dbReference type="SAM" id="SignalP"/>
    </source>
</evidence>
<keyword evidence="1" id="KW-0732">Signal</keyword>
<dbReference type="Proteomes" id="UP001140293">
    <property type="component" value="Unassembled WGS sequence"/>
</dbReference>
<dbReference type="Gene3D" id="2.60.120.200">
    <property type="match status" value="1"/>
</dbReference>